<name>X1M6N7_9ZZZZ</name>
<dbReference type="AlphaFoldDB" id="X1M6N7"/>
<dbReference type="SUPFAM" id="SSF48295">
    <property type="entry name" value="TrpR-like"/>
    <property type="match status" value="1"/>
</dbReference>
<dbReference type="Pfam" id="PF08299">
    <property type="entry name" value="Bac_DnaA_C"/>
    <property type="match status" value="1"/>
</dbReference>
<dbReference type="CDD" id="cd06571">
    <property type="entry name" value="Bac_DnaA_C"/>
    <property type="match status" value="1"/>
</dbReference>
<dbReference type="PANTHER" id="PTHR30050">
    <property type="entry name" value="CHROMOSOMAL REPLICATION INITIATOR PROTEIN DNAA"/>
    <property type="match status" value="1"/>
</dbReference>
<dbReference type="EMBL" id="BARV01011925">
    <property type="protein sequence ID" value="GAI13761.1"/>
    <property type="molecule type" value="Genomic_DNA"/>
</dbReference>
<protein>
    <recommendedName>
        <fullName evidence="1">Chromosomal replication initiator DnaA C-terminal domain-containing protein</fullName>
    </recommendedName>
</protein>
<dbReference type="InterPro" id="IPR010921">
    <property type="entry name" value="Trp_repressor/repl_initiator"/>
</dbReference>
<dbReference type="PANTHER" id="PTHR30050:SF2">
    <property type="entry name" value="CHROMOSOMAL REPLICATION INITIATOR PROTEIN DNAA"/>
    <property type="match status" value="1"/>
</dbReference>
<gene>
    <name evidence="2" type="ORF">S06H3_22349</name>
</gene>
<organism evidence="2">
    <name type="scientific">marine sediment metagenome</name>
    <dbReference type="NCBI Taxonomy" id="412755"/>
    <lineage>
        <taxon>unclassified sequences</taxon>
        <taxon>metagenomes</taxon>
        <taxon>ecological metagenomes</taxon>
    </lineage>
</organism>
<dbReference type="GO" id="GO:0005524">
    <property type="term" value="F:ATP binding"/>
    <property type="evidence" value="ECO:0007669"/>
    <property type="project" value="InterPro"/>
</dbReference>
<dbReference type="Gene3D" id="1.10.1750.10">
    <property type="match status" value="1"/>
</dbReference>
<accession>X1M6N7</accession>
<comment type="caution">
    <text evidence="2">The sequence shown here is derived from an EMBL/GenBank/DDBJ whole genome shotgun (WGS) entry which is preliminary data.</text>
</comment>
<dbReference type="GO" id="GO:0003688">
    <property type="term" value="F:DNA replication origin binding"/>
    <property type="evidence" value="ECO:0007669"/>
    <property type="project" value="TreeGrafter"/>
</dbReference>
<dbReference type="SUPFAM" id="SSF52540">
    <property type="entry name" value="P-loop containing nucleoside triphosphate hydrolases"/>
    <property type="match status" value="1"/>
</dbReference>
<feature type="domain" description="Chromosomal replication initiator DnaA C-terminal" evidence="1">
    <location>
        <begin position="103"/>
        <end position="172"/>
    </location>
</feature>
<reference evidence="2" key="1">
    <citation type="journal article" date="2014" name="Front. Microbiol.">
        <title>High frequency of phylogenetically diverse reductive dehalogenase-homologous genes in deep subseafloor sedimentary metagenomes.</title>
        <authorList>
            <person name="Kawai M."/>
            <person name="Futagami T."/>
            <person name="Toyoda A."/>
            <person name="Takaki Y."/>
            <person name="Nishi S."/>
            <person name="Hori S."/>
            <person name="Arai W."/>
            <person name="Tsubouchi T."/>
            <person name="Morono Y."/>
            <person name="Uchiyama I."/>
            <person name="Ito T."/>
            <person name="Fujiyama A."/>
            <person name="Inagaki F."/>
            <person name="Takami H."/>
        </authorList>
    </citation>
    <scope>NUCLEOTIDE SEQUENCE</scope>
    <source>
        <strain evidence="2">Expedition CK06-06</strain>
    </source>
</reference>
<dbReference type="GO" id="GO:0006275">
    <property type="term" value="P:regulation of DNA replication"/>
    <property type="evidence" value="ECO:0007669"/>
    <property type="project" value="InterPro"/>
</dbReference>
<evidence type="ECO:0000259" key="1">
    <source>
        <dbReference type="SMART" id="SM00760"/>
    </source>
</evidence>
<evidence type="ECO:0000313" key="2">
    <source>
        <dbReference type="EMBL" id="GAI13761.1"/>
    </source>
</evidence>
<sequence>MPQLEERLRSRFEWGLIADIQPPDFETRLAILQAKTEQAGADIAPDALEFIAQRIQRNIRELEGNLNRVIAYAKLLRALITPELAAKALENIAAKAPRSASLTPALVLEAVANNFQITTIDLKSRRRDKETALARQVAMYLIKKETDCSLAQIGKELGSRNPSTVSHACEKIVNDINASPHLRRRISDIHQEINPKQKGRTL</sequence>
<dbReference type="InterPro" id="IPR013159">
    <property type="entry name" value="DnaA_C"/>
</dbReference>
<dbReference type="Gene3D" id="1.10.8.60">
    <property type="match status" value="1"/>
</dbReference>
<dbReference type="InterPro" id="IPR027417">
    <property type="entry name" value="P-loop_NTPase"/>
</dbReference>
<proteinExistence type="predicted"/>
<dbReference type="SMART" id="SM00760">
    <property type="entry name" value="Bac_DnaA_C"/>
    <property type="match status" value="1"/>
</dbReference>
<dbReference type="GO" id="GO:0005886">
    <property type="term" value="C:plasma membrane"/>
    <property type="evidence" value="ECO:0007669"/>
    <property type="project" value="TreeGrafter"/>
</dbReference>
<dbReference type="GO" id="GO:0006270">
    <property type="term" value="P:DNA replication initiation"/>
    <property type="evidence" value="ECO:0007669"/>
    <property type="project" value="InterPro"/>
</dbReference>